<dbReference type="FunFam" id="3.40.50.300:FF:000984">
    <property type="entry name" value="Chromosome partition protein Smc"/>
    <property type="match status" value="1"/>
</dbReference>
<dbReference type="InterPro" id="IPR003395">
    <property type="entry name" value="RecF/RecN/SMC_N"/>
</dbReference>
<dbReference type="GO" id="GO:0007062">
    <property type="term" value="P:sister chromatid cohesion"/>
    <property type="evidence" value="ECO:0007669"/>
    <property type="project" value="InterPro"/>
</dbReference>
<evidence type="ECO:0000256" key="6">
    <source>
        <dbReference type="ARBA" id="ARBA00023125"/>
    </source>
</evidence>
<feature type="coiled-coil region" evidence="7">
    <location>
        <begin position="167"/>
        <end position="194"/>
    </location>
</feature>
<dbReference type="SMART" id="SM00968">
    <property type="entry name" value="SMC_hinge"/>
    <property type="match status" value="1"/>
</dbReference>
<feature type="coiled-coil region" evidence="7">
    <location>
        <begin position="806"/>
        <end position="914"/>
    </location>
</feature>
<dbReference type="Pfam" id="PF06470">
    <property type="entry name" value="SMC_hinge"/>
    <property type="match status" value="1"/>
</dbReference>
<dbReference type="STRING" id="137591.AO080_05915"/>
<dbReference type="InterPro" id="IPR036277">
    <property type="entry name" value="SMC_hinge_sf"/>
</dbReference>
<keyword evidence="5 7" id="KW-0175">Coiled coil</keyword>
<reference evidence="9 10" key="1">
    <citation type="journal article" date="2015" name="Microbiology (Mosc.)">
        <title>Genomics of the Weissella cibaria species with an examination of its metabolic traits.</title>
        <authorList>
            <person name="Lynch K.M."/>
            <person name="Lucid A."/>
            <person name="Arendt E.K."/>
            <person name="Sleator R.D."/>
            <person name="Lucey B."/>
            <person name="Coffey A."/>
        </authorList>
    </citation>
    <scope>NUCLEOTIDE SEQUENCE [LARGE SCALE GENOMIC DNA]</scope>
    <source>
        <strain evidence="9 10">MG1</strain>
    </source>
</reference>
<dbReference type="PANTHER" id="PTHR43977">
    <property type="entry name" value="STRUCTURAL MAINTENANCE OF CHROMOSOMES PROTEIN 3"/>
    <property type="match status" value="1"/>
</dbReference>
<feature type="coiled-coil region" evidence="7">
    <location>
        <begin position="379"/>
        <end position="423"/>
    </location>
</feature>
<dbReference type="RefSeq" id="WP_043711495.1">
    <property type="nucleotide sequence ID" value="NZ_JALOCT010000005.1"/>
</dbReference>
<evidence type="ECO:0000256" key="1">
    <source>
        <dbReference type="ARBA" id="ARBA00004496"/>
    </source>
</evidence>
<evidence type="ECO:0000259" key="8">
    <source>
        <dbReference type="SMART" id="SM00968"/>
    </source>
</evidence>
<dbReference type="AlphaFoldDB" id="A0A0D1LWL9"/>
<comment type="similarity">
    <text evidence="7">Belongs to the SMC family.</text>
</comment>
<dbReference type="Gene3D" id="1.20.1060.20">
    <property type="match status" value="1"/>
</dbReference>
<comment type="domain">
    <text evidence="7">Contains large globular domains required for ATP hydrolysis at each terminus and a third globular domain forming a flexible hinge near the middle of the molecule. These domains are separated by coiled-coil structures.</text>
</comment>
<keyword evidence="4 7" id="KW-0067">ATP-binding</keyword>
<keyword evidence="6 7" id="KW-0238">DNA-binding</keyword>
<keyword evidence="3 7" id="KW-0547">Nucleotide-binding</keyword>
<evidence type="ECO:0000256" key="2">
    <source>
        <dbReference type="ARBA" id="ARBA00022490"/>
    </source>
</evidence>
<comment type="caution">
    <text evidence="9">The sequence shown here is derived from an EMBL/GenBank/DDBJ whole genome shotgun (WGS) entry which is preliminary data.</text>
</comment>
<dbReference type="SUPFAM" id="SSF75553">
    <property type="entry name" value="Smc hinge domain"/>
    <property type="match status" value="1"/>
</dbReference>
<dbReference type="Proteomes" id="UP000032287">
    <property type="component" value="Unassembled WGS sequence"/>
</dbReference>
<dbReference type="HAMAP" id="MF_01894">
    <property type="entry name" value="Smc_prok"/>
    <property type="match status" value="1"/>
</dbReference>
<evidence type="ECO:0000256" key="4">
    <source>
        <dbReference type="ARBA" id="ARBA00022840"/>
    </source>
</evidence>
<dbReference type="PATRIC" id="fig|137591.25.peg.1286"/>
<dbReference type="InterPro" id="IPR024704">
    <property type="entry name" value="SMC"/>
</dbReference>
<dbReference type="GO" id="GO:0005694">
    <property type="term" value="C:chromosome"/>
    <property type="evidence" value="ECO:0007669"/>
    <property type="project" value="InterPro"/>
</dbReference>
<dbReference type="GO" id="GO:0016887">
    <property type="term" value="F:ATP hydrolysis activity"/>
    <property type="evidence" value="ECO:0007669"/>
    <property type="project" value="InterPro"/>
</dbReference>
<dbReference type="NCBIfam" id="TIGR02168">
    <property type="entry name" value="SMC_prok_B"/>
    <property type="match status" value="1"/>
</dbReference>
<evidence type="ECO:0000256" key="3">
    <source>
        <dbReference type="ARBA" id="ARBA00022741"/>
    </source>
</evidence>
<evidence type="ECO:0000256" key="5">
    <source>
        <dbReference type="ARBA" id="ARBA00023054"/>
    </source>
</evidence>
<dbReference type="CDD" id="cd03278">
    <property type="entry name" value="ABC_SMC_barmotin"/>
    <property type="match status" value="2"/>
</dbReference>
<protein>
    <recommendedName>
        <fullName evidence="7">Chromosome partition protein Smc</fullName>
    </recommendedName>
</protein>
<keyword evidence="2 7" id="KW-0963">Cytoplasm</keyword>
<feature type="coiled-coil region" evidence="7">
    <location>
        <begin position="262"/>
        <end position="338"/>
    </location>
</feature>
<feature type="coiled-coil region" evidence="7">
    <location>
        <begin position="680"/>
        <end position="756"/>
    </location>
</feature>
<gene>
    <name evidence="7 9" type="primary">smc</name>
    <name evidence="9" type="ORF">QX99_01315</name>
</gene>
<sequence length="1185" mass="131070">MKLKTLEISGFKSFADRTKIEFMPGITGVVGPNGSGKSNIIEAIRWVMGEQSAKGLRGDKMSDVIFGGTSQRAPLNRAEVSITFDNTDRYLNSDYSEIRITRALYRNGDSKYQINGTTVRLKDIHELFMDSGLGRESFSIISQGRVESIFSAKPEERRSIIEDVAGVYKYKQNKDKAEKELTGVQDNLNRVQDILYELENRVTPLAEQSAKAQTYLTTKARFDQLDQSRLVLELTDWYTEQADIKAQLSRAEDENETHAESVKAHTDALAAMKQARTEAEEKQQQAQAELLRLTTRAEQLVGEQKLQAERSTNRSNMTRELEAQLAQVESRLTELRVTATNRRETMTAAADQVTTLEANIATLQASHPRQQLTQVTTDIEQLRATLVETMQLLTTAKNQQQFLAQENERNDAESERLAQRQNQLTLQMTNAEATVATAQTAVAETTTTLASAQAEFTRLQQLGKQLEEQSQARRQEWFSKMEEDQRLSTRLQSLSRLSENYEGYFQGVRNLMKAKENFPGIHGVLAELISVASTHQTAIETALGGALQNVVVADEQVGKTAISYLTQQRLGRVTFLPLTTIRKRELQPAQIQTAQGQAGFVGVAADLVKTDSAYRPVVKSLLGTTVIVTNMDEAVPMARALQHRVRIVTLDGQVMNAGGSMTGGASRNQGNGLLSQQSEVESLTAQVATLHTQTEQLERQVRELDDELKATTTAFGEAQAQVLVANEAAQAATAQLQVAEERLTQAQKEKSALTYEFSVSSSGTVDHASLVADNQHDIATLSEQQAAQQAQLTSLLAEQTTLSDKMATVDQELTALQAQLATAQANVQAASVRHEDVVEQIQAEEQRLAAYQQQMTDLTADQGDVQQRLANDLTGTLADKEATEDELTDLATELEELRQEIALAEGELVQAQEAQTEAMTSLSRLSGRQGELRSAIQAGERTLEETYDTSFEYAKSQLSVMPIADIRTELQALKVTLSEIGNVNLTAIDEYVEVKERFDFLTQQQDDLVAARDNLRQTMSEMDEEVETRFKETFDAVAEHFAGIFVKMFGGGQAKLELTDPTNLLTTGVDIKAQPPGKKFQQMSLLSGGEKALTAISLLFAILEVRPVPFAVLDETEAALDEANVDRFSRYLHDVNDRTQFIVITHRKGTMTNADVLYGVTMQEPGASTMVSVNLMALDEMTSEN</sequence>
<name>A0A0D1LWL9_9LACO</name>
<dbReference type="InterPro" id="IPR011890">
    <property type="entry name" value="SMC_prok"/>
</dbReference>
<comment type="subunit">
    <text evidence="7">Homodimer.</text>
</comment>
<dbReference type="Gene3D" id="3.30.70.1620">
    <property type="match status" value="1"/>
</dbReference>
<dbReference type="FunFam" id="3.40.50.300:FF:000901">
    <property type="entry name" value="Chromosome partition protein Smc"/>
    <property type="match status" value="1"/>
</dbReference>
<dbReference type="Gene3D" id="3.40.50.300">
    <property type="entry name" value="P-loop containing nucleotide triphosphate hydrolases"/>
    <property type="match status" value="2"/>
</dbReference>
<dbReference type="InterPro" id="IPR010935">
    <property type="entry name" value="SMC_hinge"/>
</dbReference>
<keyword evidence="10" id="KW-1185">Reference proteome</keyword>
<dbReference type="GO" id="GO:0005524">
    <property type="term" value="F:ATP binding"/>
    <property type="evidence" value="ECO:0007669"/>
    <property type="project" value="UniProtKB-UniRule"/>
</dbReference>
<dbReference type="GO" id="GO:0005737">
    <property type="term" value="C:cytoplasm"/>
    <property type="evidence" value="ECO:0007669"/>
    <property type="project" value="UniProtKB-SubCell"/>
</dbReference>
<proteinExistence type="inferred from homology"/>
<evidence type="ECO:0000256" key="7">
    <source>
        <dbReference type="HAMAP-Rule" id="MF_01894"/>
    </source>
</evidence>
<feature type="binding site" evidence="7">
    <location>
        <begin position="32"/>
        <end position="39"/>
    </location>
    <ligand>
        <name>ATP</name>
        <dbReference type="ChEBI" id="CHEBI:30616"/>
    </ligand>
</feature>
<comment type="subcellular location">
    <subcellularLocation>
        <location evidence="1 7">Cytoplasm</location>
    </subcellularLocation>
</comment>
<dbReference type="GO" id="GO:0007059">
    <property type="term" value="P:chromosome segregation"/>
    <property type="evidence" value="ECO:0007669"/>
    <property type="project" value="UniProtKB-UniRule"/>
</dbReference>
<feature type="domain" description="SMC hinge" evidence="8">
    <location>
        <begin position="519"/>
        <end position="638"/>
    </location>
</feature>
<dbReference type="InterPro" id="IPR027417">
    <property type="entry name" value="P-loop_NTPase"/>
</dbReference>
<dbReference type="GO" id="GO:0006260">
    <property type="term" value="P:DNA replication"/>
    <property type="evidence" value="ECO:0007669"/>
    <property type="project" value="UniProtKB-UniRule"/>
</dbReference>
<dbReference type="SUPFAM" id="SSF52540">
    <property type="entry name" value="P-loop containing nucleoside triphosphate hydrolases"/>
    <property type="match status" value="1"/>
</dbReference>
<dbReference type="PIRSF" id="PIRSF005719">
    <property type="entry name" value="SMC"/>
    <property type="match status" value="1"/>
</dbReference>
<dbReference type="GO" id="GO:0030261">
    <property type="term" value="P:chromosome condensation"/>
    <property type="evidence" value="ECO:0007669"/>
    <property type="project" value="InterPro"/>
</dbReference>
<dbReference type="Pfam" id="PF02463">
    <property type="entry name" value="SMC_N"/>
    <property type="match status" value="1"/>
</dbReference>
<comment type="function">
    <text evidence="7">Required for chromosome condensation and partitioning.</text>
</comment>
<dbReference type="GO" id="GO:0003677">
    <property type="term" value="F:DNA binding"/>
    <property type="evidence" value="ECO:0007669"/>
    <property type="project" value="UniProtKB-UniRule"/>
</dbReference>
<dbReference type="eggNOG" id="COG1196">
    <property type="taxonomic scope" value="Bacteria"/>
</dbReference>
<evidence type="ECO:0000313" key="9">
    <source>
        <dbReference type="EMBL" id="KIU20271.1"/>
    </source>
</evidence>
<dbReference type="EMBL" id="JWHU01000023">
    <property type="protein sequence ID" value="KIU20271.1"/>
    <property type="molecule type" value="Genomic_DNA"/>
</dbReference>
<organism evidence="9 10">
    <name type="scientific">Weissella cibaria</name>
    <dbReference type="NCBI Taxonomy" id="137591"/>
    <lineage>
        <taxon>Bacteria</taxon>
        <taxon>Bacillati</taxon>
        <taxon>Bacillota</taxon>
        <taxon>Bacilli</taxon>
        <taxon>Lactobacillales</taxon>
        <taxon>Lactobacillaceae</taxon>
        <taxon>Weissella</taxon>
    </lineage>
</organism>
<evidence type="ECO:0000313" key="10">
    <source>
        <dbReference type="Proteomes" id="UP000032287"/>
    </source>
</evidence>
<accession>A0A0D1LWL9</accession>